<evidence type="ECO:0000256" key="2">
    <source>
        <dbReference type="SAM" id="Phobius"/>
    </source>
</evidence>
<comment type="caution">
    <text evidence="4">The sequence shown here is derived from an EMBL/GenBank/DDBJ whole genome shotgun (WGS) entry which is preliminary data.</text>
</comment>
<protein>
    <recommendedName>
        <fullName evidence="3">Major facilitator superfamily (MFS) profile domain-containing protein</fullName>
    </recommendedName>
</protein>
<dbReference type="Gene3D" id="1.20.1250.20">
    <property type="entry name" value="MFS general substrate transporter like domains"/>
    <property type="match status" value="1"/>
</dbReference>
<keyword evidence="2" id="KW-0812">Transmembrane</keyword>
<evidence type="ECO:0000313" key="5">
    <source>
        <dbReference type="Proteomes" id="UP000252519"/>
    </source>
</evidence>
<dbReference type="OrthoDB" id="440553at2759"/>
<gene>
    <name evidence="4" type="ORF">ANCCAN_24654</name>
</gene>
<dbReference type="Pfam" id="PF07690">
    <property type="entry name" value="MFS_1"/>
    <property type="match status" value="1"/>
</dbReference>
<dbReference type="SUPFAM" id="SSF103473">
    <property type="entry name" value="MFS general substrate transporter"/>
    <property type="match status" value="1"/>
</dbReference>
<keyword evidence="2" id="KW-1133">Transmembrane helix</keyword>
<dbReference type="PANTHER" id="PTHR24002">
    <property type="entry name" value="SOLUTE CARRIER FAMILY 22 MEMBER 18"/>
    <property type="match status" value="1"/>
</dbReference>
<dbReference type="AlphaFoldDB" id="A0A368FBN9"/>
<dbReference type="EMBL" id="JOJR01001870">
    <property type="protein sequence ID" value="RCN29584.1"/>
    <property type="molecule type" value="Genomic_DNA"/>
</dbReference>
<evidence type="ECO:0000256" key="1">
    <source>
        <dbReference type="ARBA" id="ARBA00004141"/>
    </source>
</evidence>
<accession>A0A368FBN9</accession>
<evidence type="ECO:0000259" key="3">
    <source>
        <dbReference type="PROSITE" id="PS50850"/>
    </source>
</evidence>
<feature type="transmembrane region" description="Helical" evidence="2">
    <location>
        <begin position="85"/>
        <end position="108"/>
    </location>
</feature>
<feature type="transmembrane region" description="Helical" evidence="2">
    <location>
        <begin position="51"/>
        <end position="73"/>
    </location>
</feature>
<dbReference type="PROSITE" id="PS50850">
    <property type="entry name" value="MFS"/>
    <property type="match status" value="1"/>
</dbReference>
<dbReference type="GO" id="GO:0005635">
    <property type="term" value="C:nuclear envelope"/>
    <property type="evidence" value="ECO:0007669"/>
    <property type="project" value="TreeGrafter"/>
</dbReference>
<dbReference type="InterPro" id="IPR036259">
    <property type="entry name" value="MFS_trans_sf"/>
</dbReference>
<dbReference type="InterPro" id="IPR011701">
    <property type="entry name" value="MFS"/>
</dbReference>
<dbReference type="PANTHER" id="PTHR24002:SF3">
    <property type="entry name" value="SOLUTE CARRIER FAMILY 22 MEMBER 18"/>
    <property type="match status" value="1"/>
</dbReference>
<dbReference type="Proteomes" id="UP000252519">
    <property type="component" value="Unassembled WGS sequence"/>
</dbReference>
<keyword evidence="5" id="KW-1185">Reference proteome</keyword>
<keyword evidence="2" id="KW-0472">Membrane</keyword>
<evidence type="ECO:0000313" key="4">
    <source>
        <dbReference type="EMBL" id="RCN29584.1"/>
    </source>
</evidence>
<feature type="domain" description="Major facilitator superfamily (MFS) profile" evidence="3">
    <location>
        <begin position="1"/>
        <end position="139"/>
    </location>
</feature>
<proteinExistence type="predicted"/>
<sequence>MMTGICLMCSSGFGVIWMRRRFSEEALLLAGMTAFTVAFSLFFFFYRLWFIVLIMPFVCFGMSLVTTAADSLLTTLVNKNEQALVLAIATTFHSLVRTFAPAASGLLLEKYGFTIFPLLGSLLTALGHMFILFFPIRENFVKKNV</sequence>
<organism evidence="4 5">
    <name type="scientific">Ancylostoma caninum</name>
    <name type="common">Dog hookworm</name>
    <dbReference type="NCBI Taxonomy" id="29170"/>
    <lineage>
        <taxon>Eukaryota</taxon>
        <taxon>Metazoa</taxon>
        <taxon>Ecdysozoa</taxon>
        <taxon>Nematoda</taxon>
        <taxon>Chromadorea</taxon>
        <taxon>Rhabditida</taxon>
        <taxon>Rhabditina</taxon>
        <taxon>Rhabditomorpha</taxon>
        <taxon>Strongyloidea</taxon>
        <taxon>Ancylostomatidae</taxon>
        <taxon>Ancylostomatinae</taxon>
        <taxon>Ancylostoma</taxon>
    </lineage>
</organism>
<reference evidence="4 5" key="1">
    <citation type="submission" date="2014-10" db="EMBL/GenBank/DDBJ databases">
        <title>Draft genome of the hookworm Ancylostoma caninum.</title>
        <authorList>
            <person name="Mitreva M."/>
        </authorList>
    </citation>
    <scope>NUCLEOTIDE SEQUENCE [LARGE SCALE GENOMIC DNA]</scope>
    <source>
        <strain evidence="4 5">Baltimore</strain>
    </source>
</reference>
<dbReference type="GO" id="GO:0016020">
    <property type="term" value="C:membrane"/>
    <property type="evidence" value="ECO:0007669"/>
    <property type="project" value="UniProtKB-SubCell"/>
</dbReference>
<name>A0A368FBN9_ANCCA</name>
<dbReference type="InterPro" id="IPR020846">
    <property type="entry name" value="MFS_dom"/>
</dbReference>
<comment type="subcellular location">
    <subcellularLocation>
        <location evidence="1">Membrane</location>
        <topology evidence="1">Multi-pass membrane protein</topology>
    </subcellularLocation>
</comment>
<feature type="transmembrane region" description="Helical" evidence="2">
    <location>
        <begin position="114"/>
        <end position="134"/>
    </location>
</feature>
<dbReference type="GO" id="GO:0022857">
    <property type="term" value="F:transmembrane transporter activity"/>
    <property type="evidence" value="ECO:0007669"/>
    <property type="project" value="InterPro"/>
</dbReference>
<feature type="transmembrane region" description="Helical" evidence="2">
    <location>
        <begin position="26"/>
        <end position="45"/>
    </location>
</feature>